<feature type="domain" description="Glycoside hydrolase 35 catalytic" evidence="5">
    <location>
        <begin position="1"/>
        <end position="312"/>
    </location>
</feature>
<dbReference type="Pfam" id="PF01301">
    <property type="entry name" value="Glyco_hydro_35"/>
    <property type="match status" value="1"/>
</dbReference>
<protein>
    <submittedName>
        <fullName evidence="8">Beta-galactosidase</fullName>
    </submittedName>
</protein>
<dbReference type="GO" id="GO:0004565">
    <property type="term" value="F:beta-galactosidase activity"/>
    <property type="evidence" value="ECO:0007669"/>
    <property type="project" value="InterPro"/>
</dbReference>
<dbReference type="InterPro" id="IPR031330">
    <property type="entry name" value="Gly_Hdrlase_35_cat"/>
</dbReference>
<dbReference type="InterPro" id="IPR001944">
    <property type="entry name" value="Glycoside_Hdrlase_35"/>
</dbReference>
<dbReference type="PRINTS" id="PR00742">
    <property type="entry name" value="GLHYDRLASE35"/>
</dbReference>
<evidence type="ECO:0000256" key="1">
    <source>
        <dbReference type="ARBA" id="ARBA00009809"/>
    </source>
</evidence>
<sequence>MIISGACHYFRTHPDQWRTRLHWLRLMGLDTVETYVPWNLHEPSRGEFRFDGIADLELFLRLAAEEGLGVILRPGPYICAEWDNGGLPSWLTGRTGLRLRTSDPGYQAEVERWFGELLPRVLDHLETRGGPITMVQVENEYGSYGSDTTHLEWVRDLLVEQGIDVPLFTSDGPEDFMFTGGTVDGARATANFGSRPAEAFAELRRHRPDDAPFCMEWWNGWFDHWGDTRHTRDASEAASVLDEMLTMGASVNLYMAHGGTSFGVTAGANYEPPGAVAGGSFQPTVTSYDYDAPLDERGAPTPKFHAYREVIARHRDVPALEEFDEPLLPETTLLGEGTVVPLAGVFDVLAAAGREVTAPGPLSFEELGLSHGLVRYRATVRGPRTALPLSVDGLADRAQLVIDGRVEHVFDRNHPTTYDLEVPASGRTIDLIVESMGRVNYGRLVGERKGITGAVLHERQEVHGWAMTPLELGELPDLSGVGEIAGDGAGFRTFTFSASAPGDSYLDLSGWGKGYAWVNGFGLGRYWSVGPQLSLYVPRPVVVPGLNTVVLLELDDVGAAAPVLRPERVWR</sequence>
<evidence type="ECO:0000256" key="2">
    <source>
        <dbReference type="ARBA" id="ARBA00022801"/>
    </source>
</evidence>
<comment type="similarity">
    <text evidence="1">Belongs to the glycosyl hydrolase 35 family.</text>
</comment>
<gene>
    <name evidence="8" type="ORF">G5C66_13530</name>
</gene>
<feature type="active site" description="Proton donor" evidence="4">
    <location>
        <position position="140"/>
    </location>
</feature>
<evidence type="ECO:0000313" key="9">
    <source>
        <dbReference type="Proteomes" id="UP000483261"/>
    </source>
</evidence>
<feature type="active site" description="Nucleophile" evidence="4">
    <location>
        <position position="216"/>
    </location>
</feature>
<keyword evidence="9" id="KW-1185">Reference proteome</keyword>
<dbReference type="SUPFAM" id="SSF49785">
    <property type="entry name" value="Galactose-binding domain-like"/>
    <property type="match status" value="1"/>
</dbReference>
<keyword evidence="2" id="KW-0378">Hydrolase</keyword>
<dbReference type="Gene3D" id="3.20.20.80">
    <property type="entry name" value="Glycosidases"/>
    <property type="match status" value="1"/>
</dbReference>
<dbReference type="PIRSF" id="PIRSF006336">
    <property type="entry name" value="B-gal"/>
    <property type="match status" value="1"/>
</dbReference>
<dbReference type="Pfam" id="PF21467">
    <property type="entry name" value="BetaGal_gal-bd"/>
    <property type="match status" value="1"/>
</dbReference>
<dbReference type="InterPro" id="IPR008979">
    <property type="entry name" value="Galactose-bd-like_sf"/>
</dbReference>
<dbReference type="InterPro" id="IPR048913">
    <property type="entry name" value="BetaGal_gal-bd"/>
</dbReference>
<dbReference type="EMBL" id="JAALAA010000010">
    <property type="protein sequence ID" value="NGN93761.1"/>
    <property type="molecule type" value="Genomic_DNA"/>
</dbReference>
<reference evidence="8 9" key="1">
    <citation type="submission" date="2020-02" db="EMBL/GenBank/DDBJ databases">
        <title>Whole-genome analyses of novel actinobacteria.</title>
        <authorList>
            <person name="Sahin N."/>
        </authorList>
    </citation>
    <scope>NUCLEOTIDE SEQUENCE [LARGE SCALE GENOMIC DNA]</scope>
    <source>
        <strain evidence="8 9">KC13</strain>
    </source>
</reference>
<accession>A0A6M1R4Y8</accession>
<dbReference type="InterPro" id="IPR026283">
    <property type="entry name" value="B-gal_1-like"/>
</dbReference>
<dbReference type="AlphaFoldDB" id="A0A6M1R4Y8"/>
<evidence type="ECO:0000313" key="8">
    <source>
        <dbReference type="EMBL" id="NGN93761.1"/>
    </source>
</evidence>
<evidence type="ECO:0000259" key="6">
    <source>
        <dbReference type="Pfam" id="PF21317"/>
    </source>
</evidence>
<name>A0A6M1R4Y8_9ACTN</name>
<keyword evidence="3" id="KW-0326">Glycosidase</keyword>
<dbReference type="GO" id="GO:0005975">
    <property type="term" value="P:carbohydrate metabolic process"/>
    <property type="evidence" value="ECO:0007669"/>
    <property type="project" value="InterPro"/>
</dbReference>
<evidence type="ECO:0000256" key="4">
    <source>
        <dbReference type="PIRSR" id="PIRSR006336-1"/>
    </source>
</evidence>
<comment type="caution">
    <text evidence="8">The sequence shown here is derived from an EMBL/GenBank/DDBJ whole genome shotgun (WGS) entry which is preliminary data.</text>
</comment>
<proteinExistence type="inferred from homology"/>
<dbReference type="PANTHER" id="PTHR23421">
    <property type="entry name" value="BETA-GALACTOSIDASE RELATED"/>
    <property type="match status" value="1"/>
</dbReference>
<evidence type="ECO:0000259" key="5">
    <source>
        <dbReference type="Pfam" id="PF01301"/>
    </source>
</evidence>
<dbReference type="InterPro" id="IPR017853">
    <property type="entry name" value="GH"/>
</dbReference>
<dbReference type="SUPFAM" id="SSF51445">
    <property type="entry name" value="(Trans)glycosidases"/>
    <property type="match status" value="1"/>
</dbReference>
<dbReference type="Gene3D" id="2.60.120.260">
    <property type="entry name" value="Galactose-binding domain-like"/>
    <property type="match status" value="2"/>
</dbReference>
<feature type="domain" description="Beta-galactosidase 1-like first all-beta" evidence="6">
    <location>
        <begin position="361"/>
        <end position="471"/>
    </location>
</feature>
<dbReference type="Proteomes" id="UP000483261">
    <property type="component" value="Unassembled WGS sequence"/>
</dbReference>
<evidence type="ECO:0000259" key="7">
    <source>
        <dbReference type="Pfam" id="PF21467"/>
    </source>
</evidence>
<dbReference type="Pfam" id="PF21317">
    <property type="entry name" value="BetaGal_ABD_1"/>
    <property type="match status" value="1"/>
</dbReference>
<organism evidence="8 9">
    <name type="scientific">Nocardioides turkmenicus</name>
    <dbReference type="NCBI Taxonomy" id="2711220"/>
    <lineage>
        <taxon>Bacteria</taxon>
        <taxon>Bacillati</taxon>
        <taxon>Actinomycetota</taxon>
        <taxon>Actinomycetes</taxon>
        <taxon>Propionibacteriales</taxon>
        <taxon>Nocardioidaceae</taxon>
        <taxon>Nocardioides</taxon>
    </lineage>
</organism>
<dbReference type="InterPro" id="IPR048912">
    <property type="entry name" value="BetaGal1-like_ABD1"/>
</dbReference>
<evidence type="ECO:0000256" key="3">
    <source>
        <dbReference type="ARBA" id="ARBA00023295"/>
    </source>
</evidence>
<feature type="domain" description="Beta-galactosidase galactose-binding" evidence="7">
    <location>
        <begin position="493"/>
        <end position="547"/>
    </location>
</feature>
<dbReference type="RefSeq" id="WP_165111492.1">
    <property type="nucleotide sequence ID" value="NZ_JAALAA010000010.1"/>
</dbReference>